<keyword evidence="7" id="KW-1185">Reference proteome</keyword>
<dbReference type="GO" id="GO:0004650">
    <property type="term" value="F:polygalacturonase activity"/>
    <property type="evidence" value="ECO:0007669"/>
    <property type="project" value="InterPro"/>
</dbReference>
<reference evidence="6" key="1">
    <citation type="submission" date="2020-08" db="EMBL/GenBank/DDBJ databases">
        <authorList>
            <person name="Cejkova D."/>
            <person name="Kubasova T."/>
            <person name="Jahodarova E."/>
            <person name="Rychlik I."/>
        </authorList>
    </citation>
    <scope>NUCLEOTIDE SEQUENCE</scope>
    <source>
        <strain evidence="6">An824</strain>
    </source>
</reference>
<dbReference type="SUPFAM" id="SSF51126">
    <property type="entry name" value="Pectin lyase-like"/>
    <property type="match status" value="1"/>
</dbReference>
<dbReference type="Pfam" id="PF12708">
    <property type="entry name" value="Pect-lyase_RHGA_epim"/>
    <property type="match status" value="1"/>
</dbReference>
<name>A0A939B5M9_9BACT</name>
<dbReference type="EMBL" id="JACJJG010000026">
    <property type="protein sequence ID" value="MBM6673554.1"/>
    <property type="molecule type" value="Genomic_DNA"/>
</dbReference>
<evidence type="ECO:0000256" key="2">
    <source>
        <dbReference type="ARBA" id="ARBA00022801"/>
    </source>
</evidence>
<dbReference type="PANTHER" id="PTHR31339:SF9">
    <property type="entry name" value="PLASMIN AND FIBRONECTIN-BINDING PROTEIN A"/>
    <property type="match status" value="1"/>
</dbReference>
<proteinExistence type="inferred from homology"/>
<dbReference type="PANTHER" id="PTHR31339">
    <property type="entry name" value="PECTIN LYASE-RELATED"/>
    <property type="match status" value="1"/>
</dbReference>
<dbReference type="InterPro" id="IPR051801">
    <property type="entry name" value="GH28_Enzymes"/>
</dbReference>
<dbReference type="Gene3D" id="2.160.20.10">
    <property type="entry name" value="Single-stranded right-handed beta-helix, Pectin lyase-like"/>
    <property type="match status" value="1"/>
</dbReference>
<dbReference type="SMART" id="SM00710">
    <property type="entry name" value="PbH1"/>
    <property type="match status" value="4"/>
</dbReference>
<dbReference type="Pfam" id="PF00295">
    <property type="entry name" value="Glyco_hydro_28"/>
    <property type="match status" value="1"/>
</dbReference>
<keyword evidence="2 4" id="KW-0378">Hydrolase</keyword>
<sequence>MKHLFVLSFFMFCAIGAYPKVNVADMEKEMVARRDSVLSLITGARMSPDSIFVTDFGAEGDGVKDCKRAFDRAMKVAARKGGARIIVPEGTYLVKGPIHFVSNVCLDIRKGATIMFSPEPGLYLPVVDTSWEGTFLRNYSPFIYGKDLHDVSIIGEGTIDGNASTTFATWKARQKPGQALSREMNHNCTPIADRNFGEGHWLRPQLIQFYGCKNITLQGVFITNAPFWCVHLLKSENIICRGLRYDAKLVNNDGIDPECSRNILIENIEFNNGDDNVAIKSGRDNDGWTHGSPSENIVIRNCRFKGLHAVVIGSEMSAGVRNVFVENCTYGGYCKRGIYIKTNPDRGGFVNNLYVKNCEFDEVEDLFYATSMYAGEGLDNDKFTRVGHIYVDGLRCNKASAAGLVLQGTEAEPIRDVVFSNIEIGKAENAVSFDNTESVELRNCHIGGRAGVPSQAK</sequence>
<comment type="similarity">
    <text evidence="1 4">Belongs to the glycosyl hydrolase 28 family.</text>
</comment>
<reference evidence="6" key="2">
    <citation type="journal article" date="2021" name="Sci. Rep.">
        <title>The distribution of antibiotic resistance genes in chicken gut microbiota commensals.</title>
        <authorList>
            <person name="Juricova H."/>
            <person name="Matiasovicova J."/>
            <person name="Kubasova T."/>
            <person name="Cejkova D."/>
            <person name="Rychlik I."/>
        </authorList>
    </citation>
    <scope>NUCLEOTIDE SEQUENCE</scope>
    <source>
        <strain evidence="6">An824</strain>
    </source>
</reference>
<evidence type="ECO:0000256" key="3">
    <source>
        <dbReference type="ARBA" id="ARBA00023295"/>
    </source>
</evidence>
<evidence type="ECO:0000313" key="7">
    <source>
        <dbReference type="Proteomes" id="UP000706891"/>
    </source>
</evidence>
<dbReference type="InterPro" id="IPR000743">
    <property type="entry name" value="Glyco_hydro_28"/>
</dbReference>
<gene>
    <name evidence="6" type="ORF">H6A34_06665</name>
</gene>
<dbReference type="InterPro" id="IPR012334">
    <property type="entry name" value="Pectin_lyas_fold"/>
</dbReference>
<feature type="domain" description="Rhamnogalacturonase A/B/Epimerase-like pectate lyase" evidence="5">
    <location>
        <begin position="53"/>
        <end position="104"/>
    </location>
</feature>
<dbReference type="AlphaFoldDB" id="A0A939B5M9"/>
<accession>A0A939B5M9</accession>
<dbReference type="InterPro" id="IPR006626">
    <property type="entry name" value="PbH1"/>
</dbReference>
<evidence type="ECO:0000259" key="5">
    <source>
        <dbReference type="Pfam" id="PF12708"/>
    </source>
</evidence>
<comment type="caution">
    <text evidence="6">The sequence shown here is derived from an EMBL/GenBank/DDBJ whole genome shotgun (WGS) entry which is preliminary data.</text>
</comment>
<organism evidence="6 7">
    <name type="scientific">Marseilla massiliensis</name>
    <dbReference type="NCBI Taxonomy" id="1841864"/>
    <lineage>
        <taxon>Bacteria</taxon>
        <taxon>Pseudomonadati</taxon>
        <taxon>Bacteroidota</taxon>
        <taxon>Bacteroidia</taxon>
        <taxon>Bacteroidales</taxon>
        <taxon>Prevotellaceae</taxon>
        <taxon>Marseilla</taxon>
    </lineage>
</organism>
<keyword evidence="3 4" id="KW-0326">Glycosidase</keyword>
<protein>
    <submittedName>
        <fullName evidence="6">Glycoside hydrolase family 28 protein</fullName>
    </submittedName>
</protein>
<evidence type="ECO:0000256" key="4">
    <source>
        <dbReference type="RuleBase" id="RU361169"/>
    </source>
</evidence>
<evidence type="ECO:0000313" key="6">
    <source>
        <dbReference type="EMBL" id="MBM6673554.1"/>
    </source>
</evidence>
<dbReference type="InterPro" id="IPR011050">
    <property type="entry name" value="Pectin_lyase_fold/virulence"/>
</dbReference>
<dbReference type="Proteomes" id="UP000706891">
    <property type="component" value="Unassembled WGS sequence"/>
</dbReference>
<dbReference type="GO" id="GO:0005975">
    <property type="term" value="P:carbohydrate metabolic process"/>
    <property type="evidence" value="ECO:0007669"/>
    <property type="project" value="InterPro"/>
</dbReference>
<dbReference type="InterPro" id="IPR024535">
    <property type="entry name" value="RHGA/B-epi-like_pectate_lyase"/>
</dbReference>
<evidence type="ECO:0000256" key="1">
    <source>
        <dbReference type="ARBA" id="ARBA00008834"/>
    </source>
</evidence>